<name>A0A699UV95_TANCI</name>
<feature type="region of interest" description="Disordered" evidence="1">
    <location>
        <begin position="1"/>
        <end position="58"/>
    </location>
</feature>
<evidence type="ECO:0000313" key="2">
    <source>
        <dbReference type="EMBL" id="GFD23734.1"/>
    </source>
</evidence>
<reference evidence="2" key="1">
    <citation type="journal article" date="2019" name="Sci. Rep.">
        <title>Draft genome of Tanacetum cinerariifolium, the natural source of mosquito coil.</title>
        <authorList>
            <person name="Yamashiro T."/>
            <person name="Shiraishi A."/>
            <person name="Satake H."/>
            <person name="Nakayama K."/>
        </authorList>
    </citation>
    <scope>NUCLEOTIDE SEQUENCE</scope>
</reference>
<evidence type="ECO:0000256" key="1">
    <source>
        <dbReference type="SAM" id="MobiDB-lite"/>
    </source>
</evidence>
<feature type="non-terminal residue" evidence="2">
    <location>
        <position position="152"/>
    </location>
</feature>
<feature type="region of interest" description="Disordered" evidence="1">
    <location>
        <begin position="82"/>
        <end position="102"/>
    </location>
</feature>
<sequence>GGSPGWQPRNAVPPARKRPFSGVRCQPAAAALHQGSHEVPAGKVAPGEDEPPRAGRDNGVVWAQAGLAGGGRARSHAALCLRGRGAGSHPPGRHPHHHGGRCNRAARAANHVGHRFLSPPDILDHEQVICAPGLLATGYGGGVCPASPRAAR</sequence>
<dbReference type="AlphaFoldDB" id="A0A699UV95"/>
<accession>A0A699UV95</accession>
<dbReference type="EMBL" id="BKCJ011347162">
    <property type="protein sequence ID" value="GFD23734.1"/>
    <property type="molecule type" value="Genomic_DNA"/>
</dbReference>
<feature type="non-terminal residue" evidence="2">
    <location>
        <position position="1"/>
    </location>
</feature>
<organism evidence="2">
    <name type="scientific">Tanacetum cinerariifolium</name>
    <name type="common">Dalmatian daisy</name>
    <name type="synonym">Chrysanthemum cinerariifolium</name>
    <dbReference type="NCBI Taxonomy" id="118510"/>
    <lineage>
        <taxon>Eukaryota</taxon>
        <taxon>Viridiplantae</taxon>
        <taxon>Streptophyta</taxon>
        <taxon>Embryophyta</taxon>
        <taxon>Tracheophyta</taxon>
        <taxon>Spermatophyta</taxon>
        <taxon>Magnoliopsida</taxon>
        <taxon>eudicotyledons</taxon>
        <taxon>Gunneridae</taxon>
        <taxon>Pentapetalae</taxon>
        <taxon>asterids</taxon>
        <taxon>campanulids</taxon>
        <taxon>Asterales</taxon>
        <taxon>Asteraceae</taxon>
        <taxon>Asteroideae</taxon>
        <taxon>Anthemideae</taxon>
        <taxon>Anthemidinae</taxon>
        <taxon>Tanacetum</taxon>
    </lineage>
</organism>
<gene>
    <name evidence="2" type="ORF">Tci_895703</name>
</gene>
<comment type="caution">
    <text evidence="2">The sequence shown here is derived from an EMBL/GenBank/DDBJ whole genome shotgun (WGS) entry which is preliminary data.</text>
</comment>
<feature type="compositionally biased region" description="Basic residues" evidence="1">
    <location>
        <begin position="91"/>
        <end position="101"/>
    </location>
</feature>
<proteinExistence type="predicted"/>
<protein>
    <submittedName>
        <fullName evidence="2">Uncharacterized protein</fullName>
    </submittedName>
</protein>